<dbReference type="SUPFAM" id="SSF56601">
    <property type="entry name" value="beta-lactamase/transpeptidase-like"/>
    <property type="match status" value="1"/>
</dbReference>
<reference evidence="10" key="1">
    <citation type="journal article" date="2014" name="Front. Microbiol.">
        <title>High frequency of phylogenetically diverse reductive dehalogenase-homologous genes in deep subseafloor sedimentary metagenomes.</title>
        <authorList>
            <person name="Kawai M."/>
            <person name="Futagami T."/>
            <person name="Toyoda A."/>
            <person name="Takaki Y."/>
            <person name="Nishi S."/>
            <person name="Hori S."/>
            <person name="Arai W."/>
            <person name="Tsubouchi T."/>
            <person name="Morono Y."/>
            <person name="Uchiyama I."/>
            <person name="Ito T."/>
            <person name="Fujiyama A."/>
            <person name="Inagaki F."/>
            <person name="Takami H."/>
        </authorList>
    </citation>
    <scope>NUCLEOTIDE SEQUENCE</scope>
    <source>
        <strain evidence="10">Expedition CK06-06</strain>
    </source>
</reference>
<feature type="domain" description="Penicillin-binding protein transpeptidase" evidence="9">
    <location>
        <begin position="2"/>
        <end position="213"/>
    </location>
</feature>
<dbReference type="GO" id="GO:0008360">
    <property type="term" value="P:regulation of cell shape"/>
    <property type="evidence" value="ECO:0007669"/>
    <property type="project" value="UniProtKB-KW"/>
</dbReference>
<sequence length="245" mass="26074">SGEVLAVAGSCTYSGEWNRATDIKRSIGSTGKLFPLIGVHEAGVSLDQRVSTRPLRGRDWPAEPNSRCVARGTVTLEFALAQSCNRPWTEMAMWLGPKLTDIVARFDMGPPVSPALVPIGGVQTSPMKLARSYAALKNDGVLPQVRYLATAIGPKGNILGIVQAKLQPRVMSRATALAILDDLRGPVKRGTARAANSIHALVYGKTGTSSRNEDALFVGLTERFAGSLWLGYDLPQPMPGEHGGG</sequence>
<keyword evidence="3" id="KW-0812">Transmembrane</keyword>
<dbReference type="EMBL" id="BARS01047318">
    <property type="protein sequence ID" value="GAG38745.1"/>
    <property type="molecule type" value="Genomic_DNA"/>
</dbReference>
<keyword evidence="1" id="KW-0328">Glycosyltransferase</keyword>
<name>X0X6T6_9ZZZZ</name>
<dbReference type="GO" id="GO:0008658">
    <property type="term" value="F:penicillin binding"/>
    <property type="evidence" value="ECO:0007669"/>
    <property type="project" value="InterPro"/>
</dbReference>
<dbReference type="Pfam" id="PF00905">
    <property type="entry name" value="Transpeptidase"/>
    <property type="match status" value="1"/>
</dbReference>
<proteinExistence type="predicted"/>
<gene>
    <name evidence="10" type="ORF">S01H1_71092</name>
</gene>
<evidence type="ECO:0000256" key="8">
    <source>
        <dbReference type="ARBA" id="ARBA00023316"/>
    </source>
</evidence>
<evidence type="ECO:0000256" key="1">
    <source>
        <dbReference type="ARBA" id="ARBA00022676"/>
    </source>
</evidence>
<evidence type="ECO:0000256" key="6">
    <source>
        <dbReference type="ARBA" id="ARBA00022989"/>
    </source>
</evidence>
<dbReference type="AlphaFoldDB" id="X0X6T6"/>
<keyword evidence="6" id="KW-1133">Transmembrane helix</keyword>
<comment type="caution">
    <text evidence="10">The sequence shown here is derived from an EMBL/GenBank/DDBJ whole genome shotgun (WGS) entry which is preliminary data.</text>
</comment>
<dbReference type="GO" id="GO:0071555">
    <property type="term" value="P:cell wall organization"/>
    <property type="evidence" value="ECO:0007669"/>
    <property type="project" value="UniProtKB-KW"/>
</dbReference>
<dbReference type="GO" id="GO:0030288">
    <property type="term" value="C:outer membrane-bounded periplasmic space"/>
    <property type="evidence" value="ECO:0007669"/>
    <property type="project" value="TreeGrafter"/>
</dbReference>
<keyword evidence="4" id="KW-0133">Cell shape</keyword>
<dbReference type="InterPro" id="IPR050396">
    <property type="entry name" value="Glycosyltr_51/Transpeptidase"/>
</dbReference>
<evidence type="ECO:0000256" key="5">
    <source>
        <dbReference type="ARBA" id="ARBA00022984"/>
    </source>
</evidence>
<protein>
    <recommendedName>
        <fullName evidence="9">Penicillin-binding protein transpeptidase domain-containing protein</fullName>
    </recommendedName>
</protein>
<organism evidence="10">
    <name type="scientific">marine sediment metagenome</name>
    <dbReference type="NCBI Taxonomy" id="412755"/>
    <lineage>
        <taxon>unclassified sequences</taxon>
        <taxon>metagenomes</taxon>
        <taxon>ecological metagenomes</taxon>
    </lineage>
</organism>
<dbReference type="GO" id="GO:0009252">
    <property type="term" value="P:peptidoglycan biosynthetic process"/>
    <property type="evidence" value="ECO:0007669"/>
    <property type="project" value="UniProtKB-KW"/>
</dbReference>
<keyword evidence="2" id="KW-0808">Transferase</keyword>
<dbReference type="GO" id="GO:0008955">
    <property type="term" value="F:peptidoglycan glycosyltransferase activity"/>
    <property type="evidence" value="ECO:0007669"/>
    <property type="project" value="TreeGrafter"/>
</dbReference>
<keyword evidence="7" id="KW-0472">Membrane</keyword>
<evidence type="ECO:0000259" key="9">
    <source>
        <dbReference type="Pfam" id="PF00905"/>
    </source>
</evidence>
<dbReference type="InterPro" id="IPR012338">
    <property type="entry name" value="Beta-lactam/transpept-like"/>
</dbReference>
<evidence type="ECO:0000256" key="7">
    <source>
        <dbReference type="ARBA" id="ARBA00023136"/>
    </source>
</evidence>
<dbReference type="PANTHER" id="PTHR32282:SF27">
    <property type="entry name" value="PENICILLIN-BINDING PROTEIN 1A"/>
    <property type="match status" value="1"/>
</dbReference>
<dbReference type="PANTHER" id="PTHR32282">
    <property type="entry name" value="BINDING PROTEIN TRANSPEPTIDASE, PUTATIVE-RELATED"/>
    <property type="match status" value="1"/>
</dbReference>
<evidence type="ECO:0000256" key="2">
    <source>
        <dbReference type="ARBA" id="ARBA00022679"/>
    </source>
</evidence>
<evidence type="ECO:0000256" key="4">
    <source>
        <dbReference type="ARBA" id="ARBA00022960"/>
    </source>
</evidence>
<keyword evidence="8" id="KW-0961">Cell wall biogenesis/degradation</keyword>
<feature type="non-terminal residue" evidence="10">
    <location>
        <position position="1"/>
    </location>
</feature>
<feature type="non-terminal residue" evidence="10">
    <location>
        <position position="245"/>
    </location>
</feature>
<evidence type="ECO:0000313" key="10">
    <source>
        <dbReference type="EMBL" id="GAG38745.1"/>
    </source>
</evidence>
<dbReference type="InterPro" id="IPR001460">
    <property type="entry name" value="PCN-bd_Tpept"/>
</dbReference>
<dbReference type="Gene3D" id="3.40.710.10">
    <property type="entry name" value="DD-peptidase/beta-lactamase superfamily"/>
    <property type="match status" value="1"/>
</dbReference>
<keyword evidence="5" id="KW-0573">Peptidoglycan synthesis</keyword>
<evidence type="ECO:0000256" key="3">
    <source>
        <dbReference type="ARBA" id="ARBA00022692"/>
    </source>
</evidence>
<accession>X0X6T6</accession>